<sequence>VNASKALSSLKGFFPPIHQPLPLSTYESQKLLNTLTTSFRTRLDEEHGIADTLPKRPVVSYLPSTDPAPSPVAAARSRPTDRHLGSILNNPLFKQDGARTPASPAMEPNEVFEAAVAKGLMTIPRAHGFLKTVRSRIQQSSAASVSKGMSESGAGRLVVQWLRASGQERELSFLNNRLFTGELLWFMVAEGFEGLVLEWYHKLISQSQQGIDAEYQLVLSRDLLALLTQANGKVMGQASAFDTVCLGELELRKWDRRPLNLLPAWVVASRATTQHTGGIHNLAPATSFERFVDLGWLFTYKFGNGAYPPAMDRAHIDLYHPTKPSPTLALEFLDVVWNAKVYNWRRDAAVDRLFLKRFNWLAADTAQHLLRVGKKDQSQELL</sequence>
<reference evidence="2" key="1">
    <citation type="submission" date="2023-06" db="EMBL/GenBank/DDBJ databases">
        <title>Genome-scale phylogeny and comparative genomics of the fungal order Sordariales.</title>
        <authorList>
            <consortium name="Lawrence Berkeley National Laboratory"/>
            <person name="Hensen N."/>
            <person name="Bonometti L."/>
            <person name="Westerberg I."/>
            <person name="Brannstrom I.O."/>
            <person name="Guillou S."/>
            <person name="Cros-Aarteil S."/>
            <person name="Calhoun S."/>
            <person name="Haridas S."/>
            <person name="Kuo A."/>
            <person name="Mondo S."/>
            <person name="Pangilinan J."/>
            <person name="Riley R."/>
            <person name="Labutti K."/>
            <person name="Andreopoulos B."/>
            <person name="Lipzen A."/>
            <person name="Chen C."/>
            <person name="Yanf M."/>
            <person name="Daum C."/>
            <person name="Ng V."/>
            <person name="Clum A."/>
            <person name="Steindorff A."/>
            <person name="Ohm R."/>
            <person name="Martin F."/>
            <person name="Silar P."/>
            <person name="Natvig D."/>
            <person name="Lalanne C."/>
            <person name="Gautier V."/>
            <person name="Ament-Velasquez S.L."/>
            <person name="Kruys A."/>
            <person name="Hutchinson M.I."/>
            <person name="Powell A.J."/>
            <person name="Barry K."/>
            <person name="Miller A.N."/>
            <person name="Grigoriev I.V."/>
            <person name="Debuchy R."/>
            <person name="Gladieux P."/>
            <person name="Thoren M.H."/>
            <person name="Johannesson H."/>
        </authorList>
    </citation>
    <scope>NUCLEOTIDE SEQUENCE</scope>
    <source>
        <strain evidence="2">SMH2532-1</strain>
    </source>
</reference>
<proteinExistence type="predicted"/>
<keyword evidence="3" id="KW-1185">Reference proteome</keyword>
<feature type="region of interest" description="Disordered" evidence="1">
    <location>
        <begin position="61"/>
        <end position="95"/>
    </location>
</feature>
<feature type="non-terminal residue" evidence="2">
    <location>
        <position position="382"/>
    </location>
</feature>
<dbReference type="AlphaFoldDB" id="A0AA39Y5F8"/>
<evidence type="ECO:0000256" key="1">
    <source>
        <dbReference type="SAM" id="MobiDB-lite"/>
    </source>
</evidence>
<accession>A0AA39Y5F8</accession>
<evidence type="ECO:0000313" key="3">
    <source>
        <dbReference type="Proteomes" id="UP001174936"/>
    </source>
</evidence>
<feature type="non-terminal residue" evidence="2">
    <location>
        <position position="1"/>
    </location>
</feature>
<protein>
    <submittedName>
        <fullName evidence="2">Uncharacterized protein</fullName>
    </submittedName>
</protein>
<organism evidence="2 3">
    <name type="scientific">Cercophora newfieldiana</name>
    <dbReference type="NCBI Taxonomy" id="92897"/>
    <lineage>
        <taxon>Eukaryota</taxon>
        <taxon>Fungi</taxon>
        <taxon>Dikarya</taxon>
        <taxon>Ascomycota</taxon>
        <taxon>Pezizomycotina</taxon>
        <taxon>Sordariomycetes</taxon>
        <taxon>Sordariomycetidae</taxon>
        <taxon>Sordariales</taxon>
        <taxon>Lasiosphaeriaceae</taxon>
        <taxon>Cercophora</taxon>
    </lineage>
</organism>
<comment type="caution">
    <text evidence="2">The sequence shown here is derived from an EMBL/GenBank/DDBJ whole genome shotgun (WGS) entry which is preliminary data.</text>
</comment>
<name>A0AA39Y5F8_9PEZI</name>
<dbReference type="Proteomes" id="UP001174936">
    <property type="component" value="Unassembled WGS sequence"/>
</dbReference>
<gene>
    <name evidence="2" type="ORF">B0T16DRAFT_308911</name>
</gene>
<dbReference type="EMBL" id="JAULSV010000004">
    <property type="protein sequence ID" value="KAK0645760.1"/>
    <property type="molecule type" value="Genomic_DNA"/>
</dbReference>
<evidence type="ECO:0000313" key="2">
    <source>
        <dbReference type="EMBL" id="KAK0645760.1"/>
    </source>
</evidence>